<dbReference type="Proteomes" id="UP000012089">
    <property type="component" value="Unassembled WGS sequence"/>
</dbReference>
<sequence length="40" mass="4773">MSNNVSNDLTQNKTKYIFLDKKSKTRNRKQKSFKNNINIL</sequence>
<gene>
    <name evidence="1" type="ORF">LEP1GSC158_5341</name>
</gene>
<accession>M6HTX4</accession>
<protein>
    <submittedName>
        <fullName evidence="1">Uncharacterized protein</fullName>
    </submittedName>
</protein>
<name>M6HTX4_LEPIR</name>
<dbReference type="AlphaFoldDB" id="M6HTX4"/>
<reference evidence="1 2" key="1">
    <citation type="submission" date="2013-01" db="EMBL/GenBank/DDBJ databases">
        <authorList>
            <person name="Harkins D.M."/>
            <person name="Durkin A.S."/>
            <person name="Brinkac L.M."/>
            <person name="Haft D.H."/>
            <person name="Selengut J.D."/>
            <person name="Sanka R."/>
            <person name="DePew J."/>
            <person name="Purushe J."/>
            <person name="Tulsiani S.M."/>
            <person name="Graham G.C."/>
            <person name="Burns M.-A."/>
            <person name="Dohnt M.F."/>
            <person name="Smythe L.D."/>
            <person name="McKay D.B."/>
            <person name="Craig S.B."/>
            <person name="Vinetz J.M."/>
            <person name="Sutton G.G."/>
            <person name="Nierman W.C."/>
            <person name="Fouts D.E."/>
        </authorList>
    </citation>
    <scope>NUCLEOTIDE SEQUENCE [LARGE SCALE GENOMIC DNA]</scope>
    <source>
        <strain evidence="1 2">LT2156</strain>
    </source>
</reference>
<evidence type="ECO:0000313" key="2">
    <source>
        <dbReference type="Proteomes" id="UP000012089"/>
    </source>
</evidence>
<organism evidence="1 2">
    <name type="scientific">Leptospira interrogans serovar Zanoni str. LT2156</name>
    <dbReference type="NCBI Taxonomy" id="1001601"/>
    <lineage>
        <taxon>Bacteria</taxon>
        <taxon>Pseudomonadati</taxon>
        <taxon>Spirochaetota</taxon>
        <taxon>Spirochaetia</taxon>
        <taxon>Leptospirales</taxon>
        <taxon>Leptospiraceae</taxon>
        <taxon>Leptospira</taxon>
    </lineage>
</organism>
<proteinExistence type="predicted"/>
<evidence type="ECO:0000313" key="1">
    <source>
        <dbReference type="EMBL" id="EMM94376.1"/>
    </source>
</evidence>
<comment type="caution">
    <text evidence="1">The sequence shown here is derived from an EMBL/GenBank/DDBJ whole genome shotgun (WGS) entry which is preliminary data.</text>
</comment>
<dbReference type="EMBL" id="AFMF02000035">
    <property type="protein sequence ID" value="EMM94376.1"/>
    <property type="molecule type" value="Genomic_DNA"/>
</dbReference>